<dbReference type="PANTHER" id="PTHR38445:SF7">
    <property type="entry name" value="GNTR-FAMILY TRANSCRIPTIONAL REGULATOR"/>
    <property type="match status" value="1"/>
</dbReference>
<evidence type="ECO:0000313" key="6">
    <source>
        <dbReference type="Proteomes" id="UP000239549"/>
    </source>
</evidence>
<keyword evidence="2" id="KW-0238">DNA-binding</keyword>
<evidence type="ECO:0000256" key="3">
    <source>
        <dbReference type="ARBA" id="ARBA00023163"/>
    </source>
</evidence>
<dbReference type="InterPro" id="IPR000524">
    <property type="entry name" value="Tscrpt_reg_HTH_GntR"/>
</dbReference>
<dbReference type="InterPro" id="IPR036390">
    <property type="entry name" value="WH_DNA-bd_sf"/>
</dbReference>
<sequence length="129" mass="14455">MLIFLAPQNPTPFYQQIVEQIKNKIFSGELTPHESLPSIRQLAKELTTSVITTKRAYEELEREGLIYTRAGKGSFVSQVDTSARRKAALASLEKKLREIVEEALAAGIRPDQVKSLLSDVLDSVRGREQ</sequence>
<name>A0A2L2XGI4_9FIRM</name>
<feature type="domain" description="HTH gntR-type" evidence="4">
    <location>
        <begin position="11"/>
        <end position="79"/>
    </location>
</feature>
<dbReference type="CDD" id="cd07377">
    <property type="entry name" value="WHTH_GntR"/>
    <property type="match status" value="1"/>
</dbReference>
<organism evidence="5 6">
    <name type="scientific">Desulfocucumis palustris</name>
    <dbReference type="NCBI Taxonomy" id="1898651"/>
    <lineage>
        <taxon>Bacteria</taxon>
        <taxon>Bacillati</taxon>
        <taxon>Bacillota</taxon>
        <taxon>Clostridia</taxon>
        <taxon>Eubacteriales</taxon>
        <taxon>Desulfocucumaceae</taxon>
        <taxon>Desulfocucumis</taxon>
    </lineage>
</organism>
<accession>A0A2L2XGI4</accession>
<dbReference type="EMBL" id="BFAV01000071">
    <property type="protein sequence ID" value="GBF33001.1"/>
    <property type="molecule type" value="Genomic_DNA"/>
</dbReference>
<dbReference type="OrthoDB" id="9801546at2"/>
<dbReference type="Pfam" id="PF00392">
    <property type="entry name" value="GntR"/>
    <property type="match status" value="1"/>
</dbReference>
<gene>
    <name evidence="5" type="ORF">DCCM_2098</name>
</gene>
<protein>
    <submittedName>
        <fullName evidence="5">Transcriptional regulator</fullName>
    </submittedName>
</protein>
<keyword evidence="6" id="KW-1185">Reference proteome</keyword>
<reference evidence="6" key="1">
    <citation type="submission" date="2018-02" db="EMBL/GenBank/DDBJ databases">
        <title>Genome sequence of Desulfocucumis palustris strain NAW-5.</title>
        <authorList>
            <person name="Watanabe M."/>
            <person name="Kojima H."/>
            <person name="Fukui M."/>
        </authorList>
    </citation>
    <scope>NUCLEOTIDE SEQUENCE [LARGE SCALE GENOMIC DNA]</scope>
    <source>
        <strain evidence="6">NAW-5</strain>
    </source>
</reference>
<evidence type="ECO:0000256" key="2">
    <source>
        <dbReference type="ARBA" id="ARBA00023125"/>
    </source>
</evidence>
<dbReference type="Gene3D" id="1.10.10.10">
    <property type="entry name" value="Winged helix-like DNA-binding domain superfamily/Winged helix DNA-binding domain"/>
    <property type="match status" value="1"/>
</dbReference>
<dbReference type="RefSeq" id="WP_104371446.1">
    <property type="nucleotide sequence ID" value="NZ_BFAV01000071.1"/>
</dbReference>
<evidence type="ECO:0000313" key="5">
    <source>
        <dbReference type="EMBL" id="GBF33001.1"/>
    </source>
</evidence>
<dbReference type="PANTHER" id="PTHR38445">
    <property type="entry name" value="HTH-TYPE TRANSCRIPTIONAL REPRESSOR YTRA"/>
    <property type="match status" value="1"/>
</dbReference>
<dbReference type="InterPro" id="IPR036388">
    <property type="entry name" value="WH-like_DNA-bd_sf"/>
</dbReference>
<dbReference type="SMART" id="SM00345">
    <property type="entry name" value="HTH_GNTR"/>
    <property type="match status" value="1"/>
</dbReference>
<dbReference type="GO" id="GO:0003700">
    <property type="term" value="F:DNA-binding transcription factor activity"/>
    <property type="evidence" value="ECO:0007669"/>
    <property type="project" value="InterPro"/>
</dbReference>
<proteinExistence type="predicted"/>
<comment type="caution">
    <text evidence="5">The sequence shown here is derived from an EMBL/GenBank/DDBJ whole genome shotgun (WGS) entry which is preliminary data.</text>
</comment>
<dbReference type="Proteomes" id="UP000239549">
    <property type="component" value="Unassembled WGS sequence"/>
</dbReference>
<evidence type="ECO:0000256" key="1">
    <source>
        <dbReference type="ARBA" id="ARBA00023015"/>
    </source>
</evidence>
<dbReference type="GO" id="GO:0003677">
    <property type="term" value="F:DNA binding"/>
    <property type="evidence" value="ECO:0007669"/>
    <property type="project" value="UniProtKB-KW"/>
</dbReference>
<evidence type="ECO:0000259" key="4">
    <source>
        <dbReference type="PROSITE" id="PS50949"/>
    </source>
</evidence>
<keyword evidence="3" id="KW-0804">Transcription</keyword>
<dbReference type="AlphaFoldDB" id="A0A2L2XGI4"/>
<dbReference type="PROSITE" id="PS50949">
    <property type="entry name" value="HTH_GNTR"/>
    <property type="match status" value="1"/>
</dbReference>
<dbReference type="SUPFAM" id="SSF46785">
    <property type="entry name" value="Winged helix' DNA-binding domain"/>
    <property type="match status" value="1"/>
</dbReference>
<keyword evidence="1" id="KW-0805">Transcription regulation</keyword>